<dbReference type="Proteomes" id="UP001219525">
    <property type="component" value="Unassembled WGS sequence"/>
</dbReference>
<evidence type="ECO:0000313" key="2">
    <source>
        <dbReference type="EMBL" id="KAJ7190509.1"/>
    </source>
</evidence>
<proteinExistence type="predicted"/>
<feature type="region of interest" description="Disordered" evidence="1">
    <location>
        <begin position="96"/>
        <end position="116"/>
    </location>
</feature>
<keyword evidence="3" id="KW-1185">Reference proteome</keyword>
<evidence type="ECO:0000313" key="3">
    <source>
        <dbReference type="Proteomes" id="UP001219525"/>
    </source>
</evidence>
<gene>
    <name evidence="2" type="ORF">GGX14DRAFT_407947</name>
</gene>
<evidence type="ECO:0000256" key="1">
    <source>
        <dbReference type="SAM" id="MobiDB-lite"/>
    </source>
</evidence>
<comment type="caution">
    <text evidence="2">The sequence shown here is derived from an EMBL/GenBank/DDBJ whole genome shotgun (WGS) entry which is preliminary data.</text>
</comment>
<protein>
    <submittedName>
        <fullName evidence="2">Uncharacterized protein</fullName>
    </submittedName>
</protein>
<sequence length="531" mass="56376">MLQFSFAATALLSRKNTAAGLTSISEMCRSSSSPHMCRRSKCVRAATDHGCPAAVASEKRRAATCSQRAAVNGRRIAVADVAGGAAGDRLEWRAAKRRKQESEGGGRRVCQTARADEGSEKQEAVGVWRQQLEAVGNEPREVGRMAAAAAELAPTGVCVGQHDAYAGGTRWGTRDRRQADATTPFPACGLGPPVAVDGTLHQPETEVYAVSRSTAALVAPQYAHLAAFWHRHASPFVFFAWRQREGGTECHPLPLTRAGQRTRGRVDGREVERSAVMTSGAPLTSAISGLRTRGGGWEGGQAACATCGSAPRRWTLEGYASLRTHHASPASSACARNASIAHHSRCFSHRAPPVTPCLRRARLAAAECACFSVLAARCQQPRRPPPAECCLALCPLAARPKPTVYQWLVPPPAGCLTPLRATRAGPAARRALLNCSTPLPGARCSCALTSPAASRKPLASMRTHSPHAPTSSKADAPRFTSVCKVKLNKGCRRWSSGDEIDDNSNGVEIPEATIRISTRQGGVGIREKNIG</sequence>
<accession>A0AAD6UMN3</accession>
<reference evidence="2" key="1">
    <citation type="submission" date="2023-03" db="EMBL/GenBank/DDBJ databases">
        <title>Massive genome expansion in bonnet fungi (Mycena s.s.) driven by repeated elements and novel gene families across ecological guilds.</title>
        <authorList>
            <consortium name="Lawrence Berkeley National Laboratory"/>
            <person name="Harder C.B."/>
            <person name="Miyauchi S."/>
            <person name="Viragh M."/>
            <person name="Kuo A."/>
            <person name="Thoen E."/>
            <person name="Andreopoulos B."/>
            <person name="Lu D."/>
            <person name="Skrede I."/>
            <person name="Drula E."/>
            <person name="Henrissat B."/>
            <person name="Morin E."/>
            <person name="Kohler A."/>
            <person name="Barry K."/>
            <person name="LaButti K."/>
            <person name="Morin E."/>
            <person name="Salamov A."/>
            <person name="Lipzen A."/>
            <person name="Mereny Z."/>
            <person name="Hegedus B."/>
            <person name="Baldrian P."/>
            <person name="Stursova M."/>
            <person name="Weitz H."/>
            <person name="Taylor A."/>
            <person name="Grigoriev I.V."/>
            <person name="Nagy L.G."/>
            <person name="Martin F."/>
            <person name="Kauserud H."/>
        </authorList>
    </citation>
    <scope>NUCLEOTIDE SEQUENCE</scope>
    <source>
        <strain evidence="2">9144</strain>
    </source>
</reference>
<feature type="compositionally biased region" description="Basic and acidic residues" evidence="1">
    <location>
        <begin position="96"/>
        <end position="106"/>
    </location>
</feature>
<dbReference type="EMBL" id="JARJCW010000148">
    <property type="protein sequence ID" value="KAJ7190509.1"/>
    <property type="molecule type" value="Genomic_DNA"/>
</dbReference>
<name>A0AAD6UMN3_9AGAR</name>
<dbReference type="AlphaFoldDB" id="A0AAD6UMN3"/>
<organism evidence="2 3">
    <name type="scientific">Mycena pura</name>
    <dbReference type="NCBI Taxonomy" id="153505"/>
    <lineage>
        <taxon>Eukaryota</taxon>
        <taxon>Fungi</taxon>
        <taxon>Dikarya</taxon>
        <taxon>Basidiomycota</taxon>
        <taxon>Agaricomycotina</taxon>
        <taxon>Agaricomycetes</taxon>
        <taxon>Agaricomycetidae</taxon>
        <taxon>Agaricales</taxon>
        <taxon>Marasmiineae</taxon>
        <taxon>Mycenaceae</taxon>
        <taxon>Mycena</taxon>
    </lineage>
</organism>